<reference evidence="7" key="1">
    <citation type="journal article" date="2021" name="Front. Plant Sci.">
        <title>Chromosome-Scale Genome Assembly for Chinese Sour Jujube and Insights Into Its Genome Evolution and Domestication Signature.</title>
        <authorList>
            <person name="Shen L.-Y."/>
            <person name="Luo H."/>
            <person name="Wang X.-L."/>
            <person name="Wang X.-M."/>
            <person name="Qiu X.-J."/>
            <person name="Liu H."/>
            <person name="Zhou S.-S."/>
            <person name="Jia K.-H."/>
            <person name="Nie S."/>
            <person name="Bao Y.-T."/>
            <person name="Zhang R.-G."/>
            <person name="Yun Q.-Z."/>
            <person name="Chai Y.-H."/>
            <person name="Lu J.-Y."/>
            <person name="Li Y."/>
            <person name="Zhao S.-W."/>
            <person name="Mao J.-F."/>
            <person name="Jia S.-G."/>
            <person name="Mao Y.-M."/>
        </authorList>
    </citation>
    <scope>NUCLEOTIDE SEQUENCE</scope>
    <source>
        <strain evidence="7">AT0</strain>
        <tissue evidence="7">Leaf</tissue>
    </source>
</reference>
<evidence type="ECO:0000256" key="1">
    <source>
        <dbReference type="ARBA" id="ARBA00023015"/>
    </source>
</evidence>
<feature type="compositionally biased region" description="Low complexity" evidence="5">
    <location>
        <begin position="236"/>
        <end position="258"/>
    </location>
</feature>
<evidence type="ECO:0000256" key="3">
    <source>
        <dbReference type="ARBA" id="ARBA00023163"/>
    </source>
</evidence>
<dbReference type="SUPFAM" id="SSF101941">
    <property type="entry name" value="NAC domain"/>
    <property type="match status" value="1"/>
</dbReference>
<gene>
    <name evidence="7" type="ORF">FEM48_Zijuj05G0044800</name>
</gene>
<evidence type="ECO:0000256" key="4">
    <source>
        <dbReference type="ARBA" id="ARBA00023242"/>
    </source>
</evidence>
<evidence type="ECO:0000256" key="2">
    <source>
        <dbReference type="ARBA" id="ARBA00023125"/>
    </source>
</evidence>
<dbReference type="PROSITE" id="PS51005">
    <property type="entry name" value="NAC"/>
    <property type="match status" value="1"/>
</dbReference>
<dbReference type="GO" id="GO:0003677">
    <property type="term" value="F:DNA binding"/>
    <property type="evidence" value="ECO:0007669"/>
    <property type="project" value="UniProtKB-KW"/>
</dbReference>
<organism evidence="7 8">
    <name type="scientific">Ziziphus jujuba var. spinosa</name>
    <dbReference type="NCBI Taxonomy" id="714518"/>
    <lineage>
        <taxon>Eukaryota</taxon>
        <taxon>Viridiplantae</taxon>
        <taxon>Streptophyta</taxon>
        <taxon>Embryophyta</taxon>
        <taxon>Tracheophyta</taxon>
        <taxon>Spermatophyta</taxon>
        <taxon>Magnoliopsida</taxon>
        <taxon>eudicotyledons</taxon>
        <taxon>Gunneridae</taxon>
        <taxon>Pentapetalae</taxon>
        <taxon>rosids</taxon>
        <taxon>fabids</taxon>
        <taxon>Rosales</taxon>
        <taxon>Rhamnaceae</taxon>
        <taxon>Paliureae</taxon>
        <taxon>Ziziphus</taxon>
    </lineage>
</organism>
<name>A0A978VCU0_ZIZJJ</name>
<sequence length="269" mass="30707">MPYKYSTWVASSFLVRVDSDGVIRLPPGFRFQPTDEEIIFQYLRRKVFCCPLPACIIPEINVCKYDPWDLPGDLGQERYFFSNKEAKYRNGKRTNRTTNSGYWKATGSDKRFVSSRMNHIVGLKKTLVFHRGKPPHGSRTEWVMHEYSLIDAAESKTCTKTMEMHAQNSLNQTENWVLCRIFMRKRNAKDGEEITHENNFKDYNKAGQVGVEQPRLLISNFVMGCKNNGHLGPDQISCSSSSSSSSSITEISEVSSSEADCHEESSTNF</sequence>
<protein>
    <recommendedName>
        <fullName evidence="6">NAC domain-containing protein</fullName>
    </recommendedName>
</protein>
<dbReference type="Proteomes" id="UP000813462">
    <property type="component" value="Unassembled WGS sequence"/>
</dbReference>
<feature type="domain" description="NAC" evidence="6">
    <location>
        <begin position="25"/>
        <end position="184"/>
    </location>
</feature>
<dbReference type="InterPro" id="IPR003441">
    <property type="entry name" value="NAC-dom"/>
</dbReference>
<feature type="region of interest" description="Disordered" evidence="5">
    <location>
        <begin position="236"/>
        <end position="269"/>
    </location>
</feature>
<dbReference type="PANTHER" id="PTHR31744">
    <property type="entry name" value="PROTEIN CUP-SHAPED COTYLEDON 2-RELATED"/>
    <property type="match status" value="1"/>
</dbReference>
<keyword evidence="1" id="KW-0805">Transcription regulation</keyword>
<evidence type="ECO:0000313" key="7">
    <source>
        <dbReference type="EMBL" id="KAH7528179.1"/>
    </source>
</evidence>
<evidence type="ECO:0000256" key="5">
    <source>
        <dbReference type="SAM" id="MobiDB-lite"/>
    </source>
</evidence>
<evidence type="ECO:0000313" key="8">
    <source>
        <dbReference type="Proteomes" id="UP000813462"/>
    </source>
</evidence>
<accession>A0A978VCU0</accession>
<dbReference type="AlphaFoldDB" id="A0A978VCU0"/>
<keyword evidence="4" id="KW-0539">Nucleus</keyword>
<proteinExistence type="predicted"/>
<comment type="caution">
    <text evidence="7">The sequence shown here is derived from an EMBL/GenBank/DDBJ whole genome shotgun (WGS) entry which is preliminary data.</text>
</comment>
<keyword evidence="2" id="KW-0238">DNA-binding</keyword>
<dbReference type="Gene3D" id="2.170.150.80">
    <property type="entry name" value="NAC domain"/>
    <property type="match status" value="1"/>
</dbReference>
<feature type="compositionally biased region" description="Basic and acidic residues" evidence="5">
    <location>
        <begin position="259"/>
        <end position="269"/>
    </location>
</feature>
<evidence type="ECO:0000259" key="6">
    <source>
        <dbReference type="PROSITE" id="PS51005"/>
    </source>
</evidence>
<dbReference type="InterPro" id="IPR036093">
    <property type="entry name" value="NAC_dom_sf"/>
</dbReference>
<dbReference type="PANTHER" id="PTHR31744:SF93">
    <property type="entry name" value="NAC DOMAIN-CONTAINING PROTEIN"/>
    <property type="match status" value="1"/>
</dbReference>
<dbReference type="EMBL" id="JAEACU010000005">
    <property type="protein sequence ID" value="KAH7528179.1"/>
    <property type="molecule type" value="Genomic_DNA"/>
</dbReference>
<keyword evidence="3" id="KW-0804">Transcription</keyword>
<dbReference type="GO" id="GO:0006355">
    <property type="term" value="P:regulation of DNA-templated transcription"/>
    <property type="evidence" value="ECO:0007669"/>
    <property type="project" value="InterPro"/>
</dbReference>
<dbReference type="Pfam" id="PF02365">
    <property type="entry name" value="NAM"/>
    <property type="match status" value="1"/>
</dbReference>